<accession>A0A4S5BTU8</accession>
<proteinExistence type="predicted"/>
<dbReference type="RefSeq" id="WP_136405006.1">
    <property type="nucleotide sequence ID" value="NZ_JARXRQ010000001.1"/>
</dbReference>
<evidence type="ECO:0000313" key="2">
    <source>
        <dbReference type="EMBL" id="THJ36100.1"/>
    </source>
</evidence>
<gene>
    <name evidence="2" type="ORF">E8K88_02180</name>
</gene>
<dbReference type="Proteomes" id="UP000306236">
    <property type="component" value="Unassembled WGS sequence"/>
</dbReference>
<feature type="signal peptide" evidence="1">
    <location>
        <begin position="1"/>
        <end position="20"/>
    </location>
</feature>
<dbReference type="PROSITE" id="PS51257">
    <property type="entry name" value="PROKAR_LIPOPROTEIN"/>
    <property type="match status" value="1"/>
</dbReference>
<dbReference type="InterPro" id="IPR011048">
    <property type="entry name" value="Haem_d1_sf"/>
</dbReference>
<protein>
    <submittedName>
        <fullName evidence="2">YncE family protein</fullName>
    </submittedName>
</protein>
<keyword evidence="3" id="KW-1185">Reference proteome</keyword>
<organism evidence="2 3">
    <name type="scientific">Lampropedia aestuarii</name>
    <dbReference type="NCBI Taxonomy" id="2562762"/>
    <lineage>
        <taxon>Bacteria</taxon>
        <taxon>Pseudomonadati</taxon>
        <taxon>Pseudomonadota</taxon>
        <taxon>Betaproteobacteria</taxon>
        <taxon>Burkholderiales</taxon>
        <taxon>Comamonadaceae</taxon>
        <taxon>Lampropedia</taxon>
    </lineage>
</organism>
<dbReference type="Gene3D" id="2.130.10.10">
    <property type="entry name" value="YVTN repeat-like/Quinoprotein amine dehydrogenase"/>
    <property type="match status" value="1"/>
</dbReference>
<dbReference type="OrthoDB" id="9805202at2"/>
<dbReference type="EMBL" id="SSWX01000002">
    <property type="protein sequence ID" value="THJ36100.1"/>
    <property type="molecule type" value="Genomic_DNA"/>
</dbReference>
<dbReference type="AlphaFoldDB" id="A0A4S5BTU8"/>
<dbReference type="InterPro" id="IPR051200">
    <property type="entry name" value="Host-pathogen_enzymatic-act"/>
</dbReference>
<reference evidence="2 3" key="1">
    <citation type="submission" date="2019-04" db="EMBL/GenBank/DDBJ databases">
        <title>Lampropedia sp YIM MLB12 draf genome.</title>
        <authorList>
            <person name="Wang Y.-X."/>
        </authorList>
    </citation>
    <scope>NUCLEOTIDE SEQUENCE [LARGE SCALE GENOMIC DNA]</scope>
    <source>
        <strain evidence="2 3">YIM MLB12</strain>
    </source>
</reference>
<name>A0A4S5BTU8_9BURK</name>
<dbReference type="PANTHER" id="PTHR47197:SF3">
    <property type="entry name" value="DIHYDRO-HEME D1 DEHYDROGENASE"/>
    <property type="match status" value="1"/>
</dbReference>
<dbReference type="InterPro" id="IPR015943">
    <property type="entry name" value="WD40/YVTN_repeat-like_dom_sf"/>
</dbReference>
<evidence type="ECO:0000313" key="3">
    <source>
        <dbReference type="Proteomes" id="UP000306236"/>
    </source>
</evidence>
<dbReference type="PANTHER" id="PTHR47197">
    <property type="entry name" value="PROTEIN NIRF"/>
    <property type="match status" value="1"/>
</dbReference>
<sequence length="389" mass="41813">MMQKTFLRFSLGLVAAATLAACQHTPPTAMDTASTSQHAAVGEQVTRQALAPALYEIAYSAKHNAVFVASAGGREADAPKPRIYRLDPNTLAVQAEIMLERPGLGLTLDDESNRLYVGNAFHASVTVIDTASNGIVGVAQLAEQIEAPDHTGKIVQRYPFNLRELVLDKANHRLYAPGLWFSDGVLYVMDTDTLQLEKVIPGFGFGAAGIALDAKAGKVYVSNMQGQLLTVDTSSLELLHTHEIAADQLLNLAVDRSTGQVLATDHGSDNPNTVREKIAKLDYHIRGDGNRVAVIDPATGQVQSSIATGQRPVALLIDEPRQRLYVTNRDSASVTVYDSRTHALLKTFALPSHPNSLALDAQSGAVFVTIKNSDKDPQGSAESVARIQW</sequence>
<dbReference type="SUPFAM" id="SSF51004">
    <property type="entry name" value="C-terminal (heme d1) domain of cytochrome cd1-nitrite reductase"/>
    <property type="match status" value="1"/>
</dbReference>
<evidence type="ECO:0000256" key="1">
    <source>
        <dbReference type="SAM" id="SignalP"/>
    </source>
</evidence>
<keyword evidence="1" id="KW-0732">Signal</keyword>
<feature type="chain" id="PRO_5020373233" evidence="1">
    <location>
        <begin position="21"/>
        <end position="389"/>
    </location>
</feature>
<comment type="caution">
    <text evidence="2">The sequence shown here is derived from an EMBL/GenBank/DDBJ whole genome shotgun (WGS) entry which is preliminary data.</text>
</comment>